<sequence length="406" mass="44833">MTVVIPTYNRRDMLRETLRNLARQRMPADEFEVVVADDGSSDGSRAVVEEASQQLRIKYHFQPDEGNRVCLVRNAGARLAAAPLLVFLDSGVYVGPDFLHEHVAAHAEGERLVVAGYTWGYDFEKAPPPGLAEALAESLPEEVVARFHDSEPFFDARHAAFVKTDFDLGRMVAPWALLWGLNFSISADDYWRVDGFDEGIVRWGLDDLELGFRLFKAGLEFRLSRTAWAVHAPHERAPLADALADVMVNMRRMMARFPEPATELAWNLLNNDDDLLDVDENYRFLIGCIDQVRSVDVAAEVADLLPQLPPGRLAVFGAGRRLPAELAGAVTLDFDADAVVELGATYHAIGIRTPLPDHAVDVVVLTSRLAGLWPRWSAEILAEAARVGGSVQLTPALMQKTAAISR</sequence>
<evidence type="ECO:0000259" key="2">
    <source>
        <dbReference type="Pfam" id="PF00535"/>
    </source>
</evidence>
<keyword evidence="5" id="KW-1185">Reference proteome</keyword>
<evidence type="ECO:0000259" key="3">
    <source>
        <dbReference type="Pfam" id="PF02709"/>
    </source>
</evidence>
<protein>
    <submittedName>
        <fullName evidence="4">Glycosyltransferase involved in cell wall biosynthesis</fullName>
    </submittedName>
</protein>
<dbReference type="Gene3D" id="3.90.550.10">
    <property type="entry name" value="Spore Coat Polysaccharide Biosynthesis Protein SpsA, Chain A"/>
    <property type="match status" value="1"/>
</dbReference>
<comment type="caution">
    <text evidence="4">The sequence shown here is derived from an EMBL/GenBank/DDBJ whole genome shotgun (WGS) entry which is preliminary data.</text>
</comment>
<name>A0A927M756_9ACTN</name>
<dbReference type="InterPro" id="IPR027791">
    <property type="entry name" value="Galactosyl_T_C"/>
</dbReference>
<evidence type="ECO:0000256" key="1">
    <source>
        <dbReference type="ARBA" id="ARBA00022679"/>
    </source>
</evidence>
<dbReference type="Proteomes" id="UP000649753">
    <property type="component" value="Unassembled WGS sequence"/>
</dbReference>
<dbReference type="InterPro" id="IPR001173">
    <property type="entry name" value="Glyco_trans_2-like"/>
</dbReference>
<dbReference type="InterPro" id="IPR050834">
    <property type="entry name" value="Glycosyltransf_2"/>
</dbReference>
<dbReference type="Pfam" id="PF02709">
    <property type="entry name" value="Glyco_transf_7C"/>
    <property type="match status" value="1"/>
</dbReference>
<reference evidence="4" key="1">
    <citation type="submission" date="2020-10" db="EMBL/GenBank/DDBJ databases">
        <title>Sequencing the genomes of 1000 actinobacteria strains.</title>
        <authorList>
            <person name="Klenk H.-P."/>
        </authorList>
    </citation>
    <scope>NUCLEOTIDE SEQUENCE</scope>
    <source>
        <strain evidence="4">DSM 46832</strain>
    </source>
</reference>
<evidence type="ECO:0000313" key="5">
    <source>
        <dbReference type="Proteomes" id="UP000649753"/>
    </source>
</evidence>
<dbReference type="PANTHER" id="PTHR43685:SF3">
    <property type="entry name" value="SLR2126 PROTEIN"/>
    <property type="match status" value="1"/>
</dbReference>
<dbReference type="EMBL" id="JADBEB010000001">
    <property type="protein sequence ID" value="MBE1489234.1"/>
    <property type="molecule type" value="Genomic_DNA"/>
</dbReference>
<dbReference type="InterPro" id="IPR029044">
    <property type="entry name" value="Nucleotide-diphossugar_trans"/>
</dbReference>
<accession>A0A927M756</accession>
<dbReference type="AlphaFoldDB" id="A0A927M756"/>
<dbReference type="RefSeq" id="WP_192768735.1">
    <property type="nucleotide sequence ID" value="NZ_JADBEB010000001.1"/>
</dbReference>
<organism evidence="4 5">
    <name type="scientific">Plantactinospora soyae</name>
    <dbReference type="NCBI Taxonomy" id="1544732"/>
    <lineage>
        <taxon>Bacteria</taxon>
        <taxon>Bacillati</taxon>
        <taxon>Actinomycetota</taxon>
        <taxon>Actinomycetes</taxon>
        <taxon>Micromonosporales</taxon>
        <taxon>Micromonosporaceae</taxon>
        <taxon>Plantactinospora</taxon>
    </lineage>
</organism>
<dbReference type="Pfam" id="PF00535">
    <property type="entry name" value="Glycos_transf_2"/>
    <property type="match status" value="1"/>
</dbReference>
<dbReference type="SUPFAM" id="SSF53448">
    <property type="entry name" value="Nucleotide-diphospho-sugar transferases"/>
    <property type="match status" value="1"/>
</dbReference>
<dbReference type="GO" id="GO:0016740">
    <property type="term" value="F:transferase activity"/>
    <property type="evidence" value="ECO:0007669"/>
    <property type="project" value="UniProtKB-KW"/>
</dbReference>
<feature type="domain" description="Glycosyltransferase 2-like" evidence="2">
    <location>
        <begin position="2"/>
        <end position="120"/>
    </location>
</feature>
<dbReference type="PANTHER" id="PTHR43685">
    <property type="entry name" value="GLYCOSYLTRANSFERASE"/>
    <property type="match status" value="1"/>
</dbReference>
<feature type="domain" description="Galactosyltransferase C-terminal" evidence="3">
    <location>
        <begin position="173"/>
        <end position="222"/>
    </location>
</feature>
<evidence type="ECO:0000313" key="4">
    <source>
        <dbReference type="EMBL" id="MBE1489234.1"/>
    </source>
</evidence>
<keyword evidence="1" id="KW-0808">Transferase</keyword>
<gene>
    <name evidence="4" type="ORF">H4W31_004872</name>
</gene>
<proteinExistence type="predicted"/>